<dbReference type="GO" id="GO:0046872">
    <property type="term" value="F:metal ion binding"/>
    <property type="evidence" value="ECO:0007669"/>
    <property type="project" value="UniProtKB-KW"/>
</dbReference>
<dbReference type="PANTHER" id="PTHR34978">
    <property type="entry name" value="POSSIBLE SENSOR-TRANSDUCER PROTEIN BLAR"/>
    <property type="match status" value="1"/>
</dbReference>
<evidence type="ECO:0000256" key="1">
    <source>
        <dbReference type="ARBA" id="ARBA00022670"/>
    </source>
</evidence>
<feature type="domain" description="Peptidase M48" evidence="8">
    <location>
        <begin position="114"/>
        <end position="165"/>
    </location>
</feature>
<evidence type="ECO:0000256" key="6">
    <source>
        <dbReference type="RuleBase" id="RU003983"/>
    </source>
</evidence>
<accession>A0AA97AK35</accession>
<name>A0AA97AK35_9CYAN</name>
<keyword evidence="7" id="KW-0812">Transmembrane</keyword>
<dbReference type="CDD" id="cd07326">
    <property type="entry name" value="M56_BlaR1_MecR1_like"/>
    <property type="match status" value="1"/>
</dbReference>
<keyword evidence="7" id="KW-0472">Membrane</keyword>
<keyword evidence="5 6" id="KW-0482">Metalloprotease</keyword>
<dbReference type="Gene3D" id="3.30.2010.10">
    <property type="entry name" value="Metalloproteases ('zincins'), catalytic domain"/>
    <property type="match status" value="1"/>
</dbReference>
<dbReference type="PANTHER" id="PTHR34978:SF3">
    <property type="entry name" value="SLR0241 PROTEIN"/>
    <property type="match status" value="1"/>
</dbReference>
<organism evidence="9">
    <name type="scientific">Leptolyngbya sp. NK1-12</name>
    <dbReference type="NCBI Taxonomy" id="2547451"/>
    <lineage>
        <taxon>Bacteria</taxon>
        <taxon>Bacillati</taxon>
        <taxon>Cyanobacteriota</taxon>
        <taxon>Cyanophyceae</taxon>
        <taxon>Leptolyngbyales</taxon>
        <taxon>Leptolyngbyaceae</taxon>
        <taxon>Leptolyngbya group</taxon>
        <taxon>Leptolyngbya</taxon>
    </lineage>
</organism>
<evidence type="ECO:0000256" key="2">
    <source>
        <dbReference type="ARBA" id="ARBA00022723"/>
    </source>
</evidence>
<keyword evidence="3 6" id="KW-0378">Hydrolase</keyword>
<protein>
    <submittedName>
        <fullName evidence="9">M56 family metallopeptidase</fullName>
    </submittedName>
</protein>
<dbReference type="InterPro" id="IPR052173">
    <property type="entry name" value="Beta-lactam_resp_regulator"/>
</dbReference>
<comment type="similarity">
    <text evidence="6">Belongs to the peptidase M48 family.</text>
</comment>
<keyword evidence="1 6" id="KW-0645">Protease</keyword>
<evidence type="ECO:0000256" key="4">
    <source>
        <dbReference type="ARBA" id="ARBA00022833"/>
    </source>
</evidence>
<evidence type="ECO:0000256" key="5">
    <source>
        <dbReference type="ARBA" id="ARBA00023049"/>
    </source>
</evidence>
<dbReference type="EMBL" id="CP053586">
    <property type="protein sequence ID" value="WNZ23282.1"/>
    <property type="molecule type" value="Genomic_DNA"/>
</dbReference>
<sequence length="283" mass="31621">MHFSLILLAIGVACGMRLVAFRPRLGWSTRWRHTLGLFLGPPLLLLITAGAVLGMGRQGQMLGLPAGEIGYICALGFLALALGCLVWRAGQAWHSFRQLRHYPAIEIEQTPAYLLDSAVPFAAQIGVWQPRLVVSQGLFTQLTADQIQAVIAHEQAHTHYRDTFWFFWLGWLRHLTAWLPNTEALWQELLLLREVRADRWAAQQVDPLLVAEALLQMAQAPLIGLEPALEHSCAAISAGTSLSRLEERIEALLSEETLPESASLPWLWLLLSLIPLLTMVLHR</sequence>
<dbReference type="AlphaFoldDB" id="A0AA97AK35"/>
<feature type="transmembrane region" description="Helical" evidence="7">
    <location>
        <begin position="68"/>
        <end position="90"/>
    </location>
</feature>
<feature type="transmembrane region" description="Helical" evidence="7">
    <location>
        <begin position="36"/>
        <end position="56"/>
    </location>
</feature>
<dbReference type="RefSeq" id="WP_316434896.1">
    <property type="nucleotide sequence ID" value="NZ_CP053586.1"/>
</dbReference>
<evidence type="ECO:0000313" key="9">
    <source>
        <dbReference type="EMBL" id="WNZ23282.1"/>
    </source>
</evidence>
<keyword evidence="4 6" id="KW-0862">Zinc</keyword>
<evidence type="ECO:0000259" key="8">
    <source>
        <dbReference type="Pfam" id="PF01435"/>
    </source>
</evidence>
<keyword evidence="2" id="KW-0479">Metal-binding</keyword>
<dbReference type="InterPro" id="IPR001915">
    <property type="entry name" value="Peptidase_M48"/>
</dbReference>
<keyword evidence="7" id="KW-1133">Transmembrane helix</keyword>
<dbReference type="GO" id="GO:0004222">
    <property type="term" value="F:metalloendopeptidase activity"/>
    <property type="evidence" value="ECO:0007669"/>
    <property type="project" value="InterPro"/>
</dbReference>
<proteinExistence type="inferred from homology"/>
<evidence type="ECO:0000256" key="7">
    <source>
        <dbReference type="SAM" id="Phobius"/>
    </source>
</evidence>
<dbReference type="Pfam" id="PF01435">
    <property type="entry name" value="Peptidase_M48"/>
    <property type="match status" value="1"/>
</dbReference>
<gene>
    <name evidence="9" type="ORF">HJG54_10750</name>
</gene>
<comment type="cofactor">
    <cofactor evidence="6">
        <name>Zn(2+)</name>
        <dbReference type="ChEBI" id="CHEBI:29105"/>
    </cofactor>
    <text evidence="6">Binds 1 zinc ion per subunit.</text>
</comment>
<dbReference type="GO" id="GO:0006508">
    <property type="term" value="P:proteolysis"/>
    <property type="evidence" value="ECO:0007669"/>
    <property type="project" value="UniProtKB-KW"/>
</dbReference>
<reference evidence="9" key="1">
    <citation type="submission" date="2020-05" db="EMBL/GenBank/DDBJ databases">
        <authorList>
            <person name="Zhu T."/>
            <person name="Keshari N."/>
            <person name="Lu X."/>
        </authorList>
    </citation>
    <scope>NUCLEOTIDE SEQUENCE</scope>
    <source>
        <strain evidence="9">NK1-12</strain>
    </source>
</reference>
<evidence type="ECO:0000256" key="3">
    <source>
        <dbReference type="ARBA" id="ARBA00022801"/>
    </source>
</evidence>